<feature type="domain" description="EngA-type G" evidence="11">
    <location>
        <begin position="1"/>
        <end position="163"/>
    </location>
</feature>
<gene>
    <name evidence="8 12" type="primary">der</name>
    <name evidence="12" type="ORF">RSO01_09680</name>
</gene>
<accession>A0A512N493</accession>
<evidence type="ECO:0000313" key="12">
    <source>
        <dbReference type="EMBL" id="GEP53802.1"/>
    </source>
</evidence>
<feature type="domain" description="EngA-type G" evidence="11">
    <location>
        <begin position="184"/>
        <end position="363"/>
    </location>
</feature>
<dbReference type="PIRSF" id="PIRSF006485">
    <property type="entry name" value="GTP-binding_EngA"/>
    <property type="match status" value="1"/>
</dbReference>
<evidence type="ECO:0000313" key="13">
    <source>
        <dbReference type="Proteomes" id="UP000321058"/>
    </source>
</evidence>
<keyword evidence="5 8" id="KW-0547">Nucleotide-binding</keyword>
<organism evidence="12 13">
    <name type="scientific">Reyranella soli</name>
    <dbReference type="NCBI Taxonomy" id="1230389"/>
    <lineage>
        <taxon>Bacteria</taxon>
        <taxon>Pseudomonadati</taxon>
        <taxon>Pseudomonadota</taxon>
        <taxon>Alphaproteobacteria</taxon>
        <taxon>Hyphomicrobiales</taxon>
        <taxon>Reyranellaceae</taxon>
        <taxon>Reyranella</taxon>
    </lineage>
</organism>
<dbReference type="CDD" id="cd01894">
    <property type="entry name" value="EngA1"/>
    <property type="match status" value="1"/>
</dbReference>
<dbReference type="PRINTS" id="PR00326">
    <property type="entry name" value="GTP1OBG"/>
</dbReference>
<evidence type="ECO:0000256" key="6">
    <source>
        <dbReference type="ARBA" id="ARBA00023134"/>
    </source>
</evidence>
<evidence type="ECO:0000256" key="5">
    <source>
        <dbReference type="ARBA" id="ARBA00022741"/>
    </source>
</evidence>
<feature type="binding site" evidence="8">
    <location>
        <begin position="5"/>
        <end position="12"/>
    </location>
    <ligand>
        <name>GTP</name>
        <dbReference type="ChEBI" id="CHEBI:37565"/>
        <label>1</label>
    </ligand>
</feature>
<dbReference type="PROSITE" id="PS51712">
    <property type="entry name" value="G_ENGA"/>
    <property type="match status" value="2"/>
</dbReference>
<dbReference type="PANTHER" id="PTHR43834:SF6">
    <property type="entry name" value="GTPASE DER"/>
    <property type="match status" value="1"/>
</dbReference>
<evidence type="ECO:0000256" key="1">
    <source>
        <dbReference type="ARBA" id="ARBA00008279"/>
    </source>
</evidence>
<dbReference type="InterPro" id="IPR016484">
    <property type="entry name" value="GTPase_Der"/>
</dbReference>
<dbReference type="SUPFAM" id="SSF52540">
    <property type="entry name" value="P-loop containing nucleoside triphosphate hydrolases"/>
    <property type="match status" value="2"/>
</dbReference>
<evidence type="ECO:0000259" key="11">
    <source>
        <dbReference type="PROSITE" id="PS51712"/>
    </source>
</evidence>
<dbReference type="EMBL" id="BKAJ01000018">
    <property type="protein sequence ID" value="GEP53802.1"/>
    <property type="molecule type" value="Genomic_DNA"/>
</dbReference>
<comment type="function">
    <text evidence="8 10">GTPase that plays an essential role in the late steps of ribosome biogenesis.</text>
</comment>
<dbReference type="HAMAP" id="MF_00195">
    <property type="entry name" value="GTPase_Der"/>
    <property type="match status" value="1"/>
</dbReference>
<dbReference type="InterPro" id="IPR005225">
    <property type="entry name" value="Small_GTP-bd"/>
</dbReference>
<dbReference type="InterPro" id="IPR006073">
    <property type="entry name" value="GTP-bd"/>
</dbReference>
<dbReference type="NCBIfam" id="TIGR00231">
    <property type="entry name" value="small_GTP"/>
    <property type="match status" value="2"/>
</dbReference>
<dbReference type="Pfam" id="PF01926">
    <property type="entry name" value="MMR_HSR1"/>
    <property type="match status" value="2"/>
</dbReference>
<evidence type="ECO:0000256" key="7">
    <source>
        <dbReference type="ARBA" id="ARBA00032345"/>
    </source>
</evidence>
<dbReference type="InterPro" id="IPR015946">
    <property type="entry name" value="KH_dom-like_a/b"/>
</dbReference>
<keyword evidence="4 10" id="KW-0677">Repeat</keyword>
<keyword evidence="3 8" id="KW-0690">Ribosome biogenesis</keyword>
<dbReference type="InterPro" id="IPR031166">
    <property type="entry name" value="G_ENGA"/>
</dbReference>
<dbReference type="Gene3D" id="3.40.50.300">
    <property type="entry name" value="P-loop containing nucleotide triphosphate hydrolases"/>
    <property type="match status" value="2"/>
</dbReference>
<evidence type="ECO:0000256" key="4">
    <source>
        <dbReference type="ARBA" id="ARBA00022737"/>
    </source>
</evidence>
<dbReference type="Gene3D" id="3.30.300.20">
    <property type="match status" value="1"/>
</dbReference>
<keyword evidence="6 8" id="KW-0342">GTP-binding</keyword>
<dbReference type="CDD" id="cd01895">
    <property type="entry name" value="EngA2"/>
    <property type="match status" value="1"/>
</dbReference>
<evidence type="ECO:0000256" key="8">
    <source>
        <dbReference type="HAMAP-Rule" id="MF_00195"/>
    </source>
</evidence>
<dbReference type="InterPro" id="IPR027417">
    <property type="entry name" value="P-loop_NTPase"/>
</dbReference>
<dbReference type="GO" id="GO:0042254">
    <property type="term" value="P:ribosome biogenesis"/>
    <property type="evidence" value="ECO:0007669"/>
    <property type="project" value="UniProtKB-KW"/>
</dbReference>
<protein>
    <recommendedName>
        <fullName evidence="2 8">GTPase Der</fullName>
    </recommendedName>
    <alternativeName>
        <fullName evidence="7 8">GTP-binding protein EngA</fullName>
    </alternativeName>
</protein>
<evidence type="ECO:0000256" key="9">
    <source>
        <dbReference type="PROSITE-ProRule" id="PRU01049"/>
    </source>
</evidence>
<evidence type="ECO:0000256" key="3">
    <source>
        <dbReference type="ARBA" id="ARBA00022517"/>
    </source>
</evidence>
<reference evidence="12 13" key="1">
    <citation type="submission" date="2019-07" db="EMBL/GenBank/DDBJ databases">
        <title>Whole genome shotgun sequence of Reyranella soli NBRC 108950.</title>
        <authorList>
            <person name="Hosoyama A."/>
            <person name="Uohara A."/>
            <person name="Ohji S."/>
            <person name="Ichikawa N."/>
        </authorList>
    </citation>
    <scope>NUCLEOTIDE SEQUENCE [LARGE SCALE GENOMIC DNA]</scope>
    <source>
        <strain evidence="12 13">NBRC 108950</strain>
    </source>
</reference>
<dbReference type="Proteomes" id="UP000321058">
    <property type="component" value="Unassembled WGS sequence"/>
</dbReference>
<dbReference type="PANTHER" id="PTHR43834">
    <property type="entry name" value="GTPASE DER"/>
    <property type="match status" value="1"/>
</dbReference>
<evidence type="ECO:0000256" key="10">
    <source>
        <dbReference type="RuleBase" id="RU004481"/>
    </source>
</evidence>
<feature type="binding site" evidence="8">
    <location>
        <begin position="237"/>
        <end position="241"/>
    </location>
    <ligand>
        <name>GTP</name>
        <dbReference type="ChEBI" id="CHEBI:37565"/>
        <label>2</label>
    </ligand>
</feature>
<dbReference type="RefSeq" id="WP_246158090.1">
    <property type="nucleotide sequence ID" value="NZ_BKAJ01000018.1"/>
</dbReference>
<feature type="binding site" evidence="8">
    <location>
        <begin position="302"/>
        <end position="305"/>
    </location>
    <ligand>
        <name>GTP</name>
        <dbReference type="ChEBI" id="CHEBI:37565"/>
        <label>2</label>
    </ligand>
</feature>
<sequence>MAIVGRPNVGKSTLFNRLVGKRRAIVDDTPGVTRDVREAPAQLGDLAFTLLDTAGWETTGGEALEARMRRFTERAIDSADAVLFLIDARAGVVPLDESFAGWLRKRADKVIVVANKCEGRAGQQGLAEAHALGLGDPIPVSAEHGEGLSDLHEALARYIEPMPEEDEEAEGSEEDEAVDPKRPLLLAIVGRPNVGKSTLLNRLVGEERVLTGPEAGITRDAIRVEWEWKGRQVRLVDTAGMRRRSRIEAKLEAASVADTLDTIRLADVVVVVLDAADMADKQDLTIAGRVIDEGRALVVAVNKTDLLADDRASASRAWRKLADRLEASFAQVKDVPIVGFSALNGRGIDRLMPAVFTTYDIWNKRVPTPKLNRWLREMETLHPPPLAKGRRIRLRFMTQIKRRPPTFVLQVSQPEELGDDYLRYLMNRLRDDFGLPGVPIRLTMRKPNNPFAGRARKR</sequence>
<name>A0A512N493_9HYPH</name>
<keyword evidence="13" id="KW-1185">Reference proteome</keyword>
<feature type="binding site" evidence="8">
    <location>
        <begin position="115"/>
        <end position="118"/>
    </location>
    <ligand>
        <name>GTP</name>
        <dbReference type="ChEBI" id="CHEBI:37565"/>
        <label>1</label>
    </ligand>
</feature>
<comment type="similarity">
    <text evidence="1 8 9 10">Belongs to the TRAFAC class TrmE-Era-EngA-EngB-Septin-like GTPase superfamily. EngA (Der) GTPase family.</text>
</comment>
<feature type="binding site" evidence="8">
    <location>
        <begin position="52"/>
        <end position="56"/>
    </location>
    <ligand>
        <name>GTP</name>
        <dbReference type="ChEBI" id="CHEBI:37565"/>
        <label>1</label>
    </ligand>
</feature>
<evidence type="ECO:0000256" key="2">
    <source>
        <dbReference type="ARBA" id="ARBA00020953"/>
    </source>
</evidence>
<comment type="subunit">
    <text evidence="8">Associates with the 50S ribosomal subunit.</text>
</comment>
<comment type="caution">
    <text evidence="12">The sequence shown here is derived from an EMBL/GenBank/DDBJ whole genome shotgun (WGS) entry which is preliminary data.</text>
</comment>
<proteinExistence type="inferred from homology"/>
<feature type="binding site" evidence="8">
    <location>
        <begin position="190"/>
        <end position="197"/>
    </location>
    <ligand>
        <name>GTP</name>
        <dbReference type="ChEBI" id="CHEBI:37565"/>
        <label>2</label>
    </ligand>
</feature>
<dbReference type="NCBIfam" id="TIGR03594">
    <property type="entry name" value="GTPase_EngA"/>
    <property type="match status" value="1"/>
</dbReference>
<dbReference type="InterPro" id="IPR032859">
    <property type="entry name" value="KH_dom-like"/>
</dbReference>
<dbReference type="FunFam" id="3.30.300.20:FF:000004">
    <property type="entry name" value="GTPase Der"/>
    <property type="match status" value="1"/>
</dbReference>
<dbReference type="Pfam" id="PF14714">
    <property type="entry name" value="KH_dom-like"/>
    <property type="match status" value="1"/>
</dbReference>
<dbReference type="GO" id="GO:0005525">
    <property type="term" value="F:GTP binding"/>
    <property type="evidence" value="ECO:0007669"/>
    <property type="project" value="UniProtKB-UniRule"/>
</dbReference>
<dbReference type="AlphaFoldDB" id="A0A512N493"/>